<dbReference type="Pfam" id="PF24626">
    <property type="entry name" value="SH3_Tf2-1"/>
    <property type="match status" value="1"/>
</dbReference>
<organism evidence="3 4">
    <name type="scientific">Nicotiana sylvestris</name>
    <name type="common">Wood tobacco</name>
    <name type="synonym">South American tobacco</name>
    <dbReference type="NCBI Taxonomy" id="4096"/>
    <lineage>
        <taxon>Eukaryota</taxon>
        <taxon>Viridiplantae</taxon>
        <taxon>Streptophyta</taxon>
        <taxon>Embryophyta</taxon>
        <taxon>Tracheophyta</taxon>
        <taxon>Spermatophyta</taxon>
        <taxon>Magnoliopsida</taxon>
        <taxon>eudicotyledons</taxon>
        <taxon>Gunneridae</taxon>
        <taxon>Pentapetalae</taxon>
        <taxon>asterids</taxon>
        <taxon>lamiids</taxon>
        <taxon>Solanales</taxon>
        <taxon>Solanaceae</taxon>
        <taxon>Nicotianoideae</taxon>
        <taxon>Nicotianeae</taxon>
        <taxon>Nicotiana</taxon>
    </lineage>
</organism>
<feature type="non-terminal residue" evidence="4">
    <location>
        <position position="338"/>
    </location>
</feature>
<keyword evidence="3" id="KW-1185">Reference proteome</keyword>
<dbReference type="Proteomes" id="UP000189701">
    <property type="component" value="Unplaced"/>
</dbReference>
<proteinExistence type="predicted"/>
<evidence type="ECO:0000259" key="1">
    <source>
        <dbReference type="Pfam" id="PF17921"/>
    </source>
</evidence>
<reference evidence="4" key="2">
    <citation type="submission" date="2025-08" db="UniProtKB">
        <authorList>
            <consortium name="RefSeq"/>
        </authorList>
    </citation>
    <scope>IDENTIFICATION</scope>
    <source>
        <tissue evidence="4">Leaf</tissue>
    </source>
</reference>
<dbReference type="Pfam" id="PF17921">
    <property type="entry name" value="Integrase_H2C2"/>
    <property type="match status" value="1"/>
</dbReference>
<dbReference type="STRING" id="4096.A0A1U7YQ86"/>
<name>A0A1U7YQ86_NICSY</name>
<feature type="domain" description="Integrase zinc-binding" evidence="1">
    <location>
        <begin position="97"/>
        <end position="152"/>
    </location>
</feature>
<sequence>MGSLAHLEAYQRWLDKGVHRLASLGVCLVDSSEGEVIVQNRAESSILLEAKEKQYNAPLMVKLNEGIHKHKTTAFSLGMDDVTLRYQGRVCSPNVDGLRERIMTEAHTSRYSVHPGSSKIYHDLKEDYWWNSMKRNVVDFVSRCPNCQKMKDEDQQPGGLAQSMEILMWKWEMMNREFVVGLPHTPHKFDSIWEIARLHGTPVSIISDREVKFMANFWKKFQQGLGTQMELFEALYGRRCRSPIRWFEIGVAELIGPDLVHQAMEKVSPMKGIMRFGKKEKLSSRYVGPYKIFQRIGQVAYKLELPPEMSLVHAVFHVSMLKKVVGDLSLIVPVETIE</sequence>
<dbReference type="InterPro" id="IPR056924">
    <property type="entry name" value="SH3_Tf2-1"/>
</dbReference>
<evidence type="ECO:0000259" key="2">
    <source>
        <dbReference type="Pfam" id="PF24626"/>
    </source>
</evidence>
<evidence type="ECO:0000313" key="4">
    <source>
        <dbReference type="RefSeq" id="XP_009804131.1"/>
    </source>
</evidence>
<protein>
    <submittedName>
        <fullName evidence="4">Uncharacterized protein LOC104249407</fullName>
    </submittedName>
</protein>
<dbReference type="PANTHER" id="PTHR45835:SF91">
    <property type="entry name" value="RETROTRANSPOSON, TY3-GYPSY SUBCLASS-LIKE PROTEIN"/>
    <property type="match status" value="1"/>
</dbReference>
<accession>A0A1U7YQ86</accession>
<evidence type="ECO:0000313" key="3">
    <source>
        <dbReference type="Proteomes" id="UP000189701"/>
    </source>
</evidence>
<dbReference type="eggNOG" id="KOG0017">
    <property type="taxonomic scope" value="Eukaryota"/>
</dbReference>
<dbReference type="Gene3D" id="1.10.340.70">
    <property type="match status" value="1"/>
</dbReference>
<gene>
    <name evidence="4" type="primary">LOC104249407</name>
</gene>
<dbReference type="AlphaFoldDB" id="A0A1U7YQ86"/>
<feature type="domain" description="Tf2-1-like SH3-like" evidence="2">
    <location>
        <begin position="267"/>
        <end position="324"/>
    </location>
</feature>
<dbReference type="PANTHER" id="PTHR45835">
    <property type="entry name" value="YALI0A06105P"/>
    <property type="match status" value="1"/>
</dbReference>
<reference evidence="3" key="1">
    <citation type="journal article" date="2013" name="Genome Biol.">
        <title>Reference genomes and transcriptomes of Nicotiana sylvestris and Nicotiana tomentosiformis.</title>
        <authorList>
            <person name="Sierro N."/>
            <person name="Battey J.N."/>
            <person name="Ouadi S."/>
            <person name="Bovet L."/>
            <person name="Goepfert S."/>
            <person name="Bakaher N."/>
            <person name="Peitsch M.C."/>
            <person name="Ivanov N.V."/>
        </authorList>
    </citation>
    <scope>NUCLEOTIDE SEQUENCE [LARGE SCALE GENOMIC DNA]</scope>
</reference>
<dbReference type="OrthoDB" id="1226522at2759"/>
<dbReference type="InterPro" id="IPR041588">
    <property type="entry name" value="Integrase_H2C2"/>
</dbReference>
<dbReference type="RefSeq" id="XP_009804131.1">
    <property type="nucleotide sequence ID" value="XM_009805829.1"/>
</dbReference>